<accession>A0A9W8IBJ3</accession>
<dbReference type="Pfam" id="PF07687">
    <property type="entry name" value="M20_dimer"/>
    <property type="match status" value="1"/>
</dbReference>
<dbReference type="EMBL" id="JANBUW010000208">
    <property type="protein sequence ID" value="KAJ2848128.1"/>
    <property type="molecule type" value="Genomic_DNA"/>
</dbReference>
<dbReference type="InterPro" id="IPR036264">
    <property type="entry name" value="Bact_exopeptidase_dim_dom"/>
</dbReference>
<dbReference type="Pfam" id="PF01546">
    <property type="entry name" value="Peptidase_M20"/>
    <property type="match status" value="1"/>
</dbReference>
<dbReference type="PIRSF" id="PIRSF037226">
    <property type="entry name" value="Amidohydrolase_ACY1L2_prd"/>
    <property type="match status" value="1"/>
</dbReference>
<comment type="caution">
    <text evidence="4">The sequence shown here is derived from an EMBL/GenBank/DDBJ whole genome shotgun (WGS) entry which is preliminary data.</text>
</comment>
<dbReference type="SUPFAM" id="SSF53187">
    <property type="entry name" value="Zn-dependent exopeptidases"/>
    <property type="match status" value="1"/>
</dbReference>
<name>A0A9W8IBJ3_9FUNG</name>
<dbReference type="OrthoDB" id="6119954at2759"/>
<dbReference type="InterPro" id="IPR011650">
    <property type="entry name" value="Peptidase_M20_dimer"/>
</dbReference>
<feature type="domain" description="Peptidase M20 dimerisation" evidence="3">
    <location>
        <begin position="173"/>
        <end position="266"/>
    </location>
</feature>
<dbReference type="InterPro" id="IPR052030">
    <property type="entry name" value="Peptidase_M20/M20A_hydrolases"/>
</dbReference>
<keyword evidence="5" id="KW-1185">Reference proteome</keyword>
<proteinExistence type="inferred from homology"/>
<dbReference type="Proteomes" id="UP001139887">
    <property type="component" value="Unassembled WGS sequence"/>
</dbReference>
<evidence type="ECO:0000313" key="4">
    <source>
        <dbReference type="EMBL" id="KAJ2848128.1"/>
    </source>
</evidence>
<dbReference type="FunFam" id="3.30.70.360:FF:000004">
    <property type="entry name" value="Peptidase M20 domain-containing protein 2"/>
    <property type="match status" value="1"/>
</dbReference>
<protein>
    <recommendedName>
        <fullName evidence="2">Peptidase M20 domain-containing protein 2</fullName>
    </recommendedName>
</protein>
<reference evidence="4" key="1">
    <citation type="submission" date="2022-07" db="EMBL/GenBank/DDBJ databases">
        <title>Phylogenomic reconstructions and comparative analyses of Kickxellomycotina fungi.</title>
        <authorList>
            <person name="Reynolds N.K."/>
            <person name="Stajich J.E."/>
            <person name="Barry K."/>
            <person name="Grigoriev I.V."/>
            <person name="Crous P."/>
            <person name="Smith M.E."/>
        </authorList>
    </citation>
    <scope>NUCLEOTIDE SEQUENCE</scope>
    <source>
        <strain evidence="4">NRRL 1566</strain>
    </source>
</reference>
<dbReference type="SUPFAM" id="SSF55031">
    <property type="entry name" value="Bacterial exopeptidase dimerisation domain"/>
    <property type="match status" value="1"/>
</dbReference>
<comment type="similarity">
    <text evidence="1 2">Belongs to the peptidase M20A family.</text>
</comment>
<evidence type="ECO:0000313" key="5">
    <source>
        <dbReference type="Proteomes" id="UP001139887"/>
    </source>
</evidence>
<dbReference type="InterPro" id="IPR017144">
    <property type="entry name" value="Xaa-Arg_dipeptidase"/>
</dbReference>
<dbReference type="PANTHER" id="PTHR30575">
    <property type="entry name" value="PEPTIDASE M20"/>
    <property type="match status" value="1"/>
</dbReference>
<dbReference type="CDD" id="cd03887">
    <property type="entry name" value="M20_Acy1L2"/>
    <property type="match status" value="1"/>
</dbReference>
<dbReference type="Gene3D" id="3.40.630.10">
    <property type="entry name" value="Zn peptidases"/>
    <property type="match status" value="1"/>
</dbReference>
<dbReference type="AlphaFoldDB" id="A0A9W8IBJ3"/>
<evidence type="ECO:0000259" key="3">
    <source>
        <dbReference type="Pfam" id="PF07687"/>
    </source>
</evidence>
<sequence>MLISIESVIHQAISDVSHELRKLSLEIHDNPETALEEKHACYVLSRYLESKGYKVEQGIGGLETAFVATYISTSGDSGLNIGFCSEYDALPLIGHGCGHNLIAISGVAMFLALSKVLDTCSVSGTVKLFGTPAEEAKGGKIVLQKQGVFEGMDLLMMVHPSAAFCGNWHSQASLSMTVEYFGKSAHAAMSPWDGINAGSAATIALQTIGVMREQLKPDWRAHGIIADGGQVANVIPDYSRIEYTIRTGWSGELGILRTRILRIFEAAALATGCTHKVKEEHAYLDNLANPVLAEMYDDIMSVKYHKQPDCNVGGSTDFGNLSHSFITLHGMYDLAGTGVPNHSKEFAKDARTKEAHERTLFAAETIARIAARCLADKEFWSKVQQAHKDM</sequence>
<dbReference type="Gene3D" id="3.30.70.360">
    <property type="match status" value="1"/>
</dbReference>
<dbReference type="PANTHER" id="PTHR30575:SF0">
    <property type="entry name" value="XAA-ARG DIPEPTIDASE"/>
    <property type="match status" value="1"/>
</dbReference>
<evidence type="ECO:0000256" key="1">
    <source>
        <dbReference type="ARBA" id="ARBA00006247"/>
    </source>
</evidence>
<gene>
    <name evidence="4" type="ORF">IWW36_003480</name>
</gene>
<dbReference type="NCBIfam" id="TIGR01891">
    <property type="entry name" value="amidohydrolases"/>
    <property type="match status" value="1"/>
</dbReference>
<evidence type="ECO:0000256" key="2">
    <source>
        <dbReference type="PIRNR" id="PIRNR037226"/>
    </source>
</evidence>
<organism evidence="4 5">
    <name type="scientific">Coemansia brasiliensis</name>
    <dbReference type="NCBI Taxonomy" id="2650707"/>
    <lineage>
        <taxon>Eukaryota</taxon>
        <taxon>Fungi</taxon>
        <taxon>Fungi incertae sedis</taxon>
        <taxon>Zoopagomycota</taxon>
        <taxon>Kickxellomycotina</taxon>
        <taxon>Kickxellomycetes</taxon>
        <taxon>Kickxellales</taxon>
        <taxon>Kickxellaceae</taxon>
        <taxon>Coemansia</taxon>
    </lineage>
</organism>
<dbReference type="GO" id="GO:0016805">
    <property type="term" value="F:dipeptidase activity"/>
    <property type="evidence" value="ECO:0007669"/>
    <property type="project" value="InterPro"/>
</dbReference>
<dbReference type="InterPro" id="IPR002933">
    <property type="entry name" value="Peptidase_M20"/>
</dbReference>
<dbReference type="InterPro" id="IPR017439">
    <property type="entry name" value="Amidohydrolase"/>
</dbReference>